<reference evidence="1" key="1">
    <citation type="journal article" date="2022" name="bioRxiv">
        <title>Population genetic analysis of Ophidiomyces ophidiicola, the causative agent of snake fungal disease, indicates recent introductions to the USA.</title>
        <authorList>
            <person name="Ladner J.T."/>
            <person name="Palmer J.M."/>
            <person name="Ettinger C.L."/>
            <person name="Stajich J.E."/>
            <person name="Farrell T.M."/>
            <person name="Glorioso B.M."/>
            <person name="Lawson B."/>
            <person name="Price S.J."/>
            <person name="Stengle A.G."/>
            <person name="Grear D.A."/>
            <person name="Lorch J.M."/>
        </authorList>
    </citation>
    <scope>NUCLEOTIDE SEQUENCE</scope>
    <source>
        <strain evidence="1">NWHC 24266-5</strain>
    </source>
</reference>
<proteinExistence type="predicted"/>
<accession>A0ACB8UNY4</accession>
<evidence type="ECO:0000313" key="1">
    <source>
        <dbReference type="EMBL" id="KAI2382320.1"/>
    </source>
</evidence>
<dbReference type="EMBL" id="JALBCA010000130">
    <property type="protein sequence ID" value="KAI2382320.1"/>
    <property type="molecule type" value="Genomic_DNA"/>
</dbReference>
<organism evidence="1">
    <name type="scientific">Ophidiomyces ophidiicola</name>
    <dbReference type="NCBI Taxonomy" id="1387563"/>
    <lineage>
        <taxon>Eukaryota</taxon>
        <taxon>Fungi</taxon>
        <taxon>Dikarya</taxon>
        <taxon>Ascomycota</taxon>
        <taxon>Pezizomycotina</taxon>
        <taxon>Eurotiomycetes</taxon>
        <taxon>Eurotiomycetidae</taxon>
        <taxon>Onygenales</taxon>
        <taxon>Onygenaceae</taxon>
        <taxon>Ophidiomyces</taxon>
    </lineage>
</organism>
<gene>
    <name evidence="1" type="ORF">LOY88_006126</name>
</gene>
<name>A0ACB8UNY4_9EURO</name>
<sequence length="1134" mass="125372">MAYVVPLHHGSSIRHAVKLQFMKLGEDCLVLARSNRLEFYTQAPDGLVLRHAKAIYGKVSILQKVARPSNTDLLFVGTDRYAYFTLLWEPSTKQLRTEQKYVDVSDASFRDSQAGDRSWVDPSGKFLTLELYEGIITVIPISHEPQRRPASALHSESNGLGYLGEPHQARIEELLVRSTTFLHQDPKRPPRLAILYEDTKGQVKLKLRDLIYTVIGSETSVAEFKDIDNLYDDLELGADILIPVPLPFGGLLILGEKFIKYVDTATNETVTRPLENNTLFVAWERLDAQRWLLADDYGRLFFLMLVLDSANAVRSWKVDLLGATSRASILVHLGGGVVFLGSHQGDSHVIRITDGSFEIVQTLSNIAPILDFTVMDLGSRSGEILTHEFSSGQARLITGSGAFQDGSLRSVRSGVGIEDLGVLGSLGHITDLWGLSAYCQEEFSDTLLLSFVDESRVFHFSPSGEVEEKEHFLGLLLTEPTIYAANITNRRLLQVTDHTARVINVENGMPVWEWFPTDNQRITAASVNETHLALVAGGQELVVFNIANNIKLLGAKTFGAYKQVSGIALTPLPINLCLLCFPQSAEVVLVDLEDLHIRHTEALGEAGDAVPRSALVANMIPNHPPIVFISMADGSVFSFSLNTETYSLSNMNRLILGSEAAVFKLLPREAGLYNVFAICEHPSLIYASDERIVYSAVNSDKTTRVCQFNALAYPGSIAIATPDELKIALVDTQRTTQIQTLMINQTVRRIAYSPAERAFGIGTIDRTLVDNSEQIRSHIVLADEIVFRKLSEFELNPREIVECLIRAEHPISSKDYPKDIFVVGTSVSDAPETLERHAKGRILIFDIDSSRQLRKISDLSIRGACRALSIVGNKIVAGLMKTVVLFNMKKGHLFNIDLEKEASYRTSTAPVDLSVMDNTIVVADVMKSISLVEYTPGEVGQTGVLKETARHYQTLWTTAATPVAENAFLVADGEGNLSVLNKNISGVTDDDQRRMQVTSEIRLGDMVNKIYSVNFQVPVDSPVVPKAFLATVDGSIYLFGLISPALQDPLMRLQSALANFVASPGDIPFNDYRAFKSSVRQADEPFRFVDGELIEQFLACSPDIQEAVLKKMGAEGSSEMTQVKTIVERLKRMH</sequence>
<comment type="caution">
    <text evidence="1">The sequence shown here is derived from an EMBL/GenBank/DDBJ whole genome shotgun (WGS) entry which is preliminary data.</text>
</comment>
<protein>
    <submittedName>
        <fullName evidence="1">Uncharacterized protein</fullName>
    </submittedName>
</protein>